<evidence type="ECO:0000313" key="16">
    <source>
        <dbReference type="EMBL" id="GFE05285.1"/>
    </source>
</evidence>
<dbReference type="GO" id="GO:0005886">
    <property type="term" value="C:plasma membrane"/>
    <property type="evidence" value="ECO:0007669"/>
    <property type="project" value="UniProtKB-SubCell"/>
</dbReference>
<dbReference type="AlphaFoldDB" id="A0A640S6M2"/>
<dbReference type="Pfam" id="PF00512">
    <property type="entry name" value="HisKA"/>
    <property type="match status" value="1"/>
</dbReference>
<comment type="caution">
    <text evidence="16">The sequence shown here is derived from an EMBL/GenBank/DDBJ whole genome shotgun (WGS) entry which is preliminary data.</text>
</comment>
<dbReference type="CDD" id="cd06225">
    <property type="entry name" value="HAMP"/>
    <property type="match status" value="1"/>
</dbReference>
<feature type="transmembrane region" description="Helical" evidence="13">
    <location>
        <begin position="12"/>
        <end position="36"/>
    </location>
</feature>
<evidence type="ECO:0000256" key="4">
    <source>
        <dbReference type="ARBA" id="ARBA00012438"/>
    </source>
</evidence>
<dbReference type="Pfam" id="PF02518">
    <property type="entry name" value="HATPase_c"/>
    <property type="match status" value="1"/>
</dbReference>
<dbReference type="SUPFAM" id="SSF55874">
    <property type="entry name" value="ATPase domain of HSP90 chaperone/DNA topoisomerase II/histidine kinase"/>
    <property type="match status" value="1"/>
</dbReference>
<dbReference type="SUPFAM" id="SSF47384">
    <property type="entry name" value="Homodimeric domain of signal transducing histidine kinase"/>
    <property type="match status" value="1"/>
</dbReference>
<dbReference type="EC" id="2.7.13.3" evidence="4"/>
<dbReference type="Gene3D" id="6.10.340.10">
    <property type="match status" value="1"/>
</dbReference>
<organism evidence="16 17">
    <name type="scientific">Streptomyces caniferus</name>
    <dbReference type="NCBI Taxonomy" id="285557"/>
    <lineage>
        <taxon>Bacteria</taxon>
        <taxon>Bacillati</taxon>
        <taxon>Actinomycetota</taxon>
        <taxon>Actinomycetes</taxon>
        <taxon>Kitasatosporales</taxon>
        <taxon>Streptomycetaceae</taxon>
        <taxon>Streptomyces</taxon>
    </lineage>
</organism>
<evidence type="ECO:0000256" key="3">
    <source>
        <dbReference type="ARBA" id="ARBA00004236"/>
    </source>
</evidence>
<dbReference type="Gene3D" id="3.30.565.10">
    <property type="entry name" value="Histidine kinase-like ATPase, C-terminal domain"/>
    <property type="match status" value="1"/>
</dbReference>
<dbReference type="SUPFAM" id="SSF158472">
    <property type="entry name" value="HAMP domain-like"/>
    <property type="match status" value="1"/>
</dbReference>
<feature type="region of interest" description="Disordered" evidence="12">
    <location>
        <begin position="95"/>
        <end position="119"/>
    </location>
</feature>
<evidence type="ECO:0000256" key="10">
    <source>
        <dbReference type="ARBA" id="ARBA00023012"/>
    </source>
</evidence>
<evidence type="ECO:0000256" key="5">
    <source>
        <dbReference type="ARBA" id="ARBA00022553"/>
    </source>
</evidence>
<evidence type="ECO:0000259" key="14">
    <source>
        <dbReference type="PROSITE" id="PS50109"/>
    </source>
</evidence>
<feature type="domain" description="HAMP" evidence="15">
    <location>
        <begin position="201"/>
        <end position="254"/>
    </location>
</feature>
<comment type="catalytic activity">
    <reaction evidence="1">
        <text>ATP + protein L-histidine = ADP + protein N-phospho-L-histidine.</text>
        <dbReference type="EC" id="2.7.13.3"/>
    </reaction>
</comment>
<keyword evidence="8 16" id="KW-0418">Kinase</keyword>
<proteinExistence type="predicted"/>
<name>A0A640S6M2_9ACTN</name>
<keyword evidence="10" id="KW-0902">Two-component regulatory system</keyword>
<protein>
    <recommendedName>
        <fullName evidence="4">histidine kinase</fullName>
        <ecNumber evidence="4">2.7.13.3</ecNumber>
    </recommendedName>
</protein>
<sequence length="489" mass="51978">MAGTWRGSLQARLMAGVVLLAAGGMVAVNAVSLIGLRLNLADAADATLAKARATVQHRVRGHTAPVDEAALNSLIPDGFYVALIDDRGRVIARTQSRDLDGQLRPRPDLPTPVPDGFADRPLTLTAKGTPVPRYRTLGFRLVRPATVRSAPGAPPRPVSRVVVAKSLQPADDVVYWLIGADAAATLAALGGIVLLSRVVLWVGLRPLRDMAATATAVADGDIDQRIEVAHRHSEVGEVATALNRAFDERQRSEEQLRQFVANASHELRTPLTTIRGWAQLHLHGLAQDPALIERAMLRIEGEAARMHATVEELLLLARLDQGRPLADAPVNVGALADDAVTDARVRDPDRPVTVDVPDEIFARGDEDRLRQVLQNLLSNALRHTPPGTPVSVAARALPGDTVELTVSDEGPGMAPDTADRIFERFYRGAESRAPATGGTGLGLSIVKSIAEAHGGTVTVRTAPGEGSTFTVTLPAPRSLPASRSLPAPR</sequence>
<dbReference type="GO" id="GO:0000155">
    <property type="term" value="F:phosphorelay sensor kinase activity"/>
    <property type="evidence" value="ECO:0007669"/>
    <property type="project" value="InterPro"/>
</dbReference>
<dbReference type="CDD" id="cd00082">
    <property type="entry name" value="HisKA"/>
    <property type="match status" value="1"/>
</dbReference>
<feature type="domain" description="Histidine kinase" evidence="14">
    <location>
        <begin position="262"/>
        <end position="477"/>
    </location>
</feature>
<evidence type="ECO:0000256" key="1">
    <source>
        <dbReference type="ARBA" id="ARBA00000085"/>
    </source>
</evidence>
<feature type="region of interest" description="Disordered" evidence="12">
    <location>
        <begin position="460"/>
        <end position="489"/>
    </location>
</feature>
<keyword evidence="11 13" id="KW-0472">Membrane</keyword>
<dbReference type="InterPro" id="IPR036890">
    <property type="entry name" value="HATPase_C_sf"/>
</dbReference>
<dbReference type="PANTHER" id="PTHR45436">
    <property type="entry name" value="SENSOR HISTIDINE KINASE YKOH"/>
    <property type="match status" value="1"/>
</dbReference>
<keyword evidence="5" id="KW-0597">Phosphoprotein</keyword>
<reference evidence="16 17" key="1">
    <citation type="submission" date="2019-12" db="EMBL/GenBank/DDBJ databases">
        <title>Whole genome shotgun sequence of Streptomyces caniferus NBRC 15389.</title>
        <authorList>
            <person name="Ichikawa N."/>
            <person name="Kimura A."/>
            <person name="Kitahashi Y."/>
            <person name="Komaki H."/>
            <person name="Tamura T."/>
        </authorList>
    </citation>
    <scope>NUCLEOTIDE SEQUENCE [LARGE SCALE GENOMIC DNA]</scope>
    <source>
        <strain evidence="16 17">NBRC 15389</strain>
    </source>
</reference>
<dbReference type="PROSITE" id="PS50885">
    <property type="entry name" value="HAMP"/>
    <property type="match status" value="1"/>
</dbReference>
<accession>A0A640S6M2</accession>
<dbReference type="PANTHER" id="PTHR45436:SF5">
    <property type="entry name" value="SENSOR HISTIDINE KINASE TRCS"/>
    <property type="match status" value="1"/>
</dbReference>
<dbReference type="SMART" id="SM00388">
    <property type="entry name" value="HisKA"/>
    <property type="match status" value="1"/>
</dbReference>
<dbReference type="InterPro" id="IPR003660">
    <property type="entry name" value="HAMP_dom"/>
</dbReference>
<dbReference type="InterPro" id="IPR036097">
    <property type="entry name" value="HisK_dim/P_sf"/>
</dbReference>
<feature type="compositionally biased region" description="Basic and acidic residues" evidence="12">
    <location>
        <begin position="95"/>
        <end position="107"/>
    </location>
</feature>
<keyword evidence="7 13" id="KW-0812">Transmembrane</keyword>
<dbReference type="FunFam" id="3.30.565.10:FF:000006">
    <property type="entry name" value="Sensor histidine kinase WalK"/>
    <property type="match status" value="1"/>
</dbReference>
<evidence type="ECO:0000256" key="11">
    <source>
        <dbReference type="ARBA" id="ARBA00023136"/>
    </source>
</evidence>
<keyword evidence="6" id="KW-0808">Transferase</keyword>
<dbReference type="RefSeq" id="WP_159471209.1">
    <property type="nucleotide sequence ID" value="NZ_BAAATH010000045.1"/>
</dbReference>
<keyword evidence="9 13" id="KW-1133">Transmembrane helix</keyword>
<gene>
    <name evidence="16" type="ORF">Scani_15530</name>
</gene>
<dbReference type="InterPro" id="IPR004358">
    <property type="entry name" value="Sig_transdc_His_kin-like_C"/>
</dbReference>
<evidence type="ECO:0000256" key="2">
    <source>
        <dbReference type="ARBA" id="ARBA00001968"/>
    </source>
</evidence>
<dbReference type="CDD" id="cd00075">
    <property type="entry name" value="HATPase"/>
    <property type="match status" value="1"/>
</dbReference>
<evidence type="ECO:0000256" key="9">
    <source>
        <dbReference type="ARBA" id="ARBA00022989"/>
    </source>
</evidence>
<dbReference type="SMART" id="SM00304">
    <property type="entry name" value="HAMP"/>
    <property type="match status" value="1"/>
</dbReference>
<dbReference type="InterPro" id="IPR003594">
    <property type="entry name" value="HATPase_dom"/>
</dbReference>
<dbReference type="InterPro" id="IPR050428">
    <property type="entry name" value="TCS_sensor_his_kinase"/>
</dbReference>
<dbReference type="Proteomes" id="UP000435837">
    <property type="component" value="Unassembled WGS sequence"/>
</dbReference>
<dbReference type="Pfam" id="PF00672">
    <property type="entry name" value="HAMP"/>
    <property type="match status" value="1"/>
</dbReference>
<evidence type="ECO:0000256" key="7">
    <source>
        <dbReference type="ARBA" id="ARBA00022692"/>
    </source>
</evidence>
<comment type="subcellular location">
    <subcellularLocation>
        <location evidence="3">Cell membrane</location>
    </subcellularLocation>
</comment>
<dbReference type="Gene3D" id="1.10.287.130">
    <property type="match status" value="1"/>
</dbReference>
<dbReference type="PROSITE" id="PS50109">
    <property type="entry name" value="HIS_KIN"/>
    <property type="match status" value="1"/>
</dbReference>
<evidence type="ECO:0000313" key="17">
    <source>
        <dbReference type="Proteomes" id="UP000435837"/>
    </source>
</evidence>
<evidence type="ECO:0000256" key="6">
    <source>
        <dbReference type="ARBA" id="ARBA00022679"/>
    </source>
</evidence>
<dbReference type="InterPro" id="IPR003661">
    <property type="entry name" value="HisK_dim/P_dom"/>
</dbReference>
<evidence type="ECO:0000256" key="8">
    <source>
        <dbReference type="ARBA" id="ARBA00022777"/>
    </source>
</evidence>
<dbReference type="GO" id="GO:0005509">
    <property type="term" value="F:calcium ion binding"/>
    <property type="evidence" value="ECO:0007669"/>
    <property type="project" value="UniProtKB-ARBA"/>
</dbReference>
<dbReference type="FunFam" id="1.10.287.130:FF:000001">
    <property type="entry name" value="Two-component sensor histidine kinase"/>
    <property type="match status" value="1"/>
</dbReference>
<evidence type="ECO:0000256" key="13">
    <source>
        <dbReference type="SAM" id="Phobius"/>
    </source>
</evidence>
<dbReference type="InterPro" id="IPR005467">
    <property type="entry name" value="His_kinase_dom"/>
</dbReference>
<dbReference type="OrthoDB" id="9786919at2"/>
<comment type="cofactor">
    <cofactor evidence="2">
        <name>a divalent metal cation</name>
        <dbReference type="ChEBI" id="CHEBI:60240"/>
    </cofactor>
</comment>
<evidence type="ECO:0000256" key="12">
    <source>
        <dbReference type="SAM" id="MobiDB-lite"/>
    </source>
</evidence>
<dbReference type="SMART" id="SM00387">
    <property type="entry name" value="HATPase_c"/>
    <property type="match status" value="1"/>
</dbReference>
<dbReference type="EMBL" id="BLIN01000002">
    <property type="protein sequence ID" value="GFE05285.1"/>
    <property type="molecule type" value="Genomic_DNA"/>
</dbReference>
<evidence type="ECO:0000259" key="15">
    <source>
        <dbReference type="PROSITE" id="PS50885"/>
    </source>
</evidence>
<dbReference type="PRINTS" id="PR00344">
    <property type="entry name" value="BCTRLSENSOR"/>
</dbReference>